<dbReference type="Proteomes" id="UP000582213">
    <property type="component" value="Unassembled WGS sequence"/>
</dbReference>
<dbReference type="Gene3D" id="3.50.50.60">
    <property type="entry name" value="FAD/NAD(P)-binding domain"/>
    <property type="match status" value="1"/>
</dbReference>
<evidence type="ECO:0000313" key="13">
    <source>
        <dbReference type="Proteomes" id="UP000582213"/>
    </source>
</evidence>
<dbReference type="PANTHER" id="PTHR42685:SF18">
    <property type="entry name" value="DIGERANYLGERANYLGLYCEROPHOSPHOLIPID REDUCTASE"/>
    <property type="match status" value="1"/>
</dbReference>
<reference evidence="11 12" key="1">
    <citation type="submission" date="2019-10" db="EMBL/GenBank/DDBJ databases">
        <title>Genome Sequences from Six Type Strain Members of the Archaeal Family Sulfolobaceae: Acidianus ambivalens, Acidianus infernus, Metallosphaera prunae, Stygiolobus azoricus, Sulfolobus metallicus, and Sulfurisphaera ohwakuensis.</title>
        <authorList>
            <person name="Counts J.A."/>
            <person name="Kelly R.M."/>
        </authorList>
    </citation>
    <scope>NUCLEOTIDE SEQUENCE [LARGE SCALE GENOMIC DNA]</scope>
    <source>
        <strain evidence="11 12">TA-1</strain>
    </source>
</reference>
<dbReference type="InterPro" id="IPR011777">
    <property type="entry name" value="Geranylgeranyl_Rdtase_fam"/>
</dbReference>
<evidence type="ECO:0000313" key="11">
    <source>
        <dbReference type="EMBL" id="QGR16148.1"/>
    </source>
</evidence>
<evidence type="ECO:0000256" key="1">
    <source>
        <dbReference type="ARBA" id="ARBA00022516"/>
    </source>
</evidence>
<evidence type="ECO:0000313" key="12">
    <source>
        <dbReference type="Proteomes" id="UP000427373"/>
    </source>
</evidence>
<dbReference type="NCBIfam" id="NF041080">
    <property type="entry name" value="DGGGPL_reductase"/>
    <property type="match status" value="1"/>
</dbReference>
<gene>
    <name evidence="11" type="ORF">D1869_02295</name>
    <name evidence="10" type="ORF">HNQ62_000654</name>
</gene>
<evidence type="ECO:0000256" key="3">
    <source>
        <dbReference type="ARBA" id="ARBA00022827"/>
    </source>
</evidence>
<evidence type="ECO:0000256" key="6">
    <source>
        <dbReference type="ARBA" id="ARBA00023209"/>
    </source>
</evidence>
<dbReference type="InterPro" id="IPR050407">
    <property type="entry name" value="Geranylgeranyl_reductase"/>
</dbReference>
<dbReference type="KEGG" id="soh:D1869_02295"/>
<accession>A0A650CEG1</accession>
<evidence type="ECO:0000259" key="8">
    <source>
        <dbReference type="Pfam" id="PF01266"/>
    </source>
</evidence>
<dbReference type="InterPro" id="IPR054715">
    <property type="entry name" value="GGR_cat"/>
</dbReference>
<dbReference type="InterPro" id="IPR006076">
    <property type="entry name" value="FAD-dep_OxRdtase"/>
</dbReference>
<feature type="domain" description="FAD dependent oxidoreductase" evidence="8">
    <location>
        <begin position="7"/>
        <end position="37"/>
    </location>
</feature>
<dbReference type="GeneID" id="95643390"/>
<sequence>MKELKYDVLIIGGGFAGASTAFHLAGKGLKVLLVDSKPWNRIGDKPCGDAVSKAHFDRLGMPYPKGEELENKISGIKLYSPDMKTVWTVNGEGFELNAPLYNQRILREAESKGVEIWDQTTAMKPLFENGFVKGAVLYNRRSNEEVAVYSKVLVDATGYSRSVRSKLPQELPIAEDLDEKDADIAYREVLLTRDDIEDHDYLRIFVTQKASPGGYWWYFPKGKNKVNVGLGIQGGMGYPSVHVFYQKYLDSYAPDVDKSRLLVKGGALVPTRRPLYTMVWNGIIAVGDSAYTVNPVHGGGKGSAMISGYCAAKTILNAFEKGDFSAQGLWDMNICYINEYGAKQASLDIFRRFLQKLSDDDINYGMNKKVLKEEDLLEASEKGDLHLSVAEKAMRIIAGLGRPSLLMKLKTVAEYMKNIKQLYYNYPRSPSGLQIWKTQVDRLISEFNMNISK</sequence>
<evidence type="ECO:0000256" key="5">
    <source>
        <dbReference type="ARBA" id="ARBA00023098"/>
    </source>
</evidence>
<dbReference type="GO" id="GO:0016628">
    <property type="term" value="F:oxidoreductase activity, acting on the CH-CH group of donors, NAD or NADP as acceptor"/>
    <property type="evidence" value="ECO:0007669"/>
    <property type="project" value="InterPro"/>
</dbReference>
<reference evidence="10 13" key="2">
    <citation type="submission" date="2020-08" db="EMBL/GenBank/DDBJ databases">
        <title>Genomic Encyclopedia of Type Strains, Phase IV (KMG-IV): sequencing the most valuable type-strain genomes for metagenomic binning, comparative biology and taxonomic classification.</title>
        <authorList>
            <person name="Goeker M."/>
        </authorList>
    </citation>
    <scope>NUCLEOTIDE SEQUENCE [LARGE SCALE GENOMIC DNA]</scope>
    <source>
        <strain evidence="10 13">DSM 12421</strain>
    </source>
</reference>
<evidence type="ECO:0000256" key="7">
    <source>
        <dbReference type="ARBA" id="ARBA00023264"/>
    </source>
</evidence>
<dbReference type="GO" id="GO:0008654">
    <property type="term" value="P:phospholipid biosynthetic process"/>
    <property type="evidence" value="ECO:0007669"/>
    <property type="project" value="UniProtKB-KW"/>
</dbReference>
<dbReference type="RefSeq" id="WP_156013731.1">
    <property type="nucleotide sequence ID" value="NZ_AP031374.1"/>
</dbReference>
<dbReference type="EMBL" id="CP045484">
    <property type="protein sequence ID" value="QGR16148.1"/>
    <property type="molecule type" value="Genomic_DNA"/>
</dbReference>
<dbReference type="EMBL" id="JACHFY010000002">
    <property type="protein sequence ID" value="MBB5252921.1"/>
    <property type="molecule type" value="Genomic_DNA"/>
</dbReference>
<dbReference type="PRINTS" id="PR00420">
    <property type="entry name" value="RNGMNOXGNASE"/>
</dbReference>
<dbReference type="SUPFAM" id="SSF51905">
    <property type="entry name" value="FAD/NAD(P)-binding domain"/>
    <property type="match status" value="1"/>
</dbReference>
<evidence type="ECO:0000256" key="2">
    <source>
        <dbReference type="ARBA" id="ARBA00022630"/>
    </source>
</evidence>
<keyword evidence="5" id="KW-0443">Lipid metabolism</keyword>
<proteinExistence type="predicted"/>
<dbReference type="InterPro" id="IPR036188">
    <property type="entry name" value="FAD/NAD-bd_sf"/>
</dbReference>
<evidence type="ECO:0000313" key="10">
    <source>
        <dbReference type="EMBL" id="MBB5252921.1"/>
    </source>
</evidence>
<dbReference type="Proteomes" id="UP000427373">
    <property type="component" value="Chromosome"/>
</dbReference>
<keyword evidence="7" id="KW-1208">Phospholipid metabolism</keyword>
<keyword evidence="3" id="KW-0274">FAD</keyword>
<dbReference type="OrthoDB" id="6062at2157"/>
<keyword evidence="1" id="KW-0444">Lipid biosynthesis</keyword>
<keyword evidence="6" id="KW-0594">Phospholipid biosynthesis</keyword>
<dbReference type="NCBIfam" id="TIGR02032">
    <property type="entry name" value="GG-red-SF"/>
    <property type="match status" value="1"/>
</dbReference>
<feature type="domain" description="Digeranylgeranylglycerophospholipid reductase catalytic" evidence="9">
    <location>
        <begin position="181"/>
        <end position="269"/>
    </location>
</feature>
<organism evidence="11 12">
    <name type="scientific">Sulfurisphaera ohwakuensis</name>
    <dbReference type="NCBI Taxonomy" id="69656"/>
    <lineage>
        <taxon>Archaea</taxon>
        <taxon>Thermoproteota</taxon>
        <taxon>Thermoprotei</taxon>
        <taxon>Sulfolobales</taxon>
        <taxon>Sulfolobaceae</taxon>
        <taxon>Sulfurisphaera</taxon>
    </lineage>
</organism>
<evidence type="ECO:0000259" key="9">
    <source>
        <dbReference type="Pfam" id="PF22578"/>
    </source>
</evidence>
<dbReference type="InterPro" id="IPR054906">
    <property type="entry name" value="DGGGPL_red"/>
</dbReference>
<dbReference type="PANTHER" id="PTHR42685">
    <property type="entry name" value="GERANYLGERANYL DIPHOSPHATE REDUCTASE"/>
    <property type="match status" value="1"/>
</dbReference>
<dbReference type="Pfam" id="PF01266">
    <property type="entry name" value="DAO"/>
    <property type="match status" value="1"/>
</dbReference>
<dbReference type="Pfam" id="PF22578">
    <property type="entry name" value="GGR_cat"/>
    <property type="match status" value="1"/>
</dbReference>
<keyword evidence="2" id="KW-0285">Flavoprotein</keyword>
<keyword evidence="4" id="KW-0560">Oxidoreductase</keyword>
<name>A0A650CEG1_SULOH</name>
<evidence type="ECO:0000256" key="4">
    <source>
        <dbReference type="ARBA" id="ARBA00023002"/>
    </source>
</evidence>
<protein>
    <submittedName>
        <fullName evidence="11">Geranylgeranyl reductase family protein</fullName>
    </submittedName>
</protein>
<keyword evidence="12" id="KW-1185">Reference proteome</keyword>
<dbReference type="AlphaFoldDB" id="A0A650CEG1"/>